<dbReference type="PANTHER" id="PTHR21237:SF23">
    <property type="entry name" value="GRPE PROTEIN HOMOLOG, MITOCHONDRIAL"/>
    <property type="match status" value="1"/>
</dbReference>
<comment type="caution">
    <text evidence="7">The sequence shown here is derived from an EMBL/GenBank/DDBJ whole genome shotgun (WGS) entry which is preliminary data.</text>
</comment>
<evidence type="ECO:0000313" key="8">
    <source>
        <dbReference type="Proteomes" id="UP000838102"/>
    </source>
</evidence>
<name>A0ABN8HGQ9_9LACO</name>
<comment type="subunit">
    <text evidence="3">Homodimer.</text>
</comment>
<comment type="similarity">
    <text evidence="1 3 4">Belongs to the GrpE family.</text>
</comment>
<evidence type="ECO:0000256" key="1">
    <source>
        <dbReference type="ARBA" id="ARBA00009054"/>
    </source>
</evidence>
<dbReference type="CDD" id="cd00446">
    <property type="entry name" value="GrpE"/>
    <property type="match status" value="1"/>
</dbReference>
<dbReference type="EMBL" id="CAKOEU010000004">
    <property type="protein sequence ID" value="CAH1855004.1"/>
    <property type="molecule type" value="Genomic_DNA"/>
</dbReference>
<dbReference type="InterPro" id="IPR009012">
    <property type="entry name" value="GrpE_head"/>
</dbReference>
<dbReference type="SUPFAM" id="SSF51064">
    <property type="entry name" value="Head domain of nucleotide exchange factor GrpE"/>
    <property type="match status" value="1"/>
</dbReference>
<feature type="compositionally biased region" description="Basic and acidic residues" evidence="6">
    <location>
        <begin position="1"/>
        <end position="19"/>
    </location>
</feature>
<dbReference type="Gene3D" id="3.90.20.20">
    <property type="match status" value="1"/>
</dbReference>
<accession>A0ABN8HGQ9</accession>
<keyword evidence="5" id="KW-0175">Coiled coil</keyword>
<sequence length="200" mass="22206">MAKEDKEQVQTDQALKQDQDNGQTAETEQVVETAQTANQDQVAIEADDQIAQLEKQVGDLEDQLLRSQAEVQNIQQRNAREISNIRKYDGQRLATAVLPVVDNLERALAVEDAEDEIALQIKKGVEMTLKTLRQALVDNGITETGKVGEEFDPNTMQGIQNVSADEVDDVEADQVARVLQKGYLLHDRVIRPAMVVVATK</sequence>
<comment type="function">
    <text evidence="3">Participates actively in the response to hyperosmotic and heat shock by preventing the aggregation of stress-denatured proteins, in association with DnaK and GrpE. It is the nucleotide exchange factor for DnaK and may function as a thermosensor. Unfolded proteins bind initially to DnaJ; upon interaction with the DnaJ-bound protein, DnaK hydrolyzes its bound ATP, resulting in the formation of a stable complex. GrpE releases ADP from DnaK; ATP binding to DnaK triggers the release of the substrate protein, thus completing the reaction cycle. Several rounds of ATP-dependent interactions between DnaJ, DnaK and GrpE are required for fully efficient folding.</text>
</comment>
<dbReference type="RefSeq" id="WP_248706371.1">
    <property type="nucleotide sequence ID" value="NZ_CAKOET010000004.1"/>
</dbReference>
<evidence type="ECO:0000256" key="6">
    <source>
        <dbReference type="SAM" id="MobiDB-lite"/>
    </source>
</evidence>
<gene>
    <name evidence="3 7" type="primary">grpE</name>
    <name evidence="7" type="ORF">LMG032447_00986</name>
</gene>
<feature type="region of interest" description="Disordered" evidence="6">
    <location>
        <begin position="1"/>
        <end position="30"/>
    </location>
</feature>
<evidence type="ECO:0000256" key="5">
    <source>
        <dbReference type="SAM" id="Coils"/>
    </source>
</evidence>
<comment type="subcellular location">
    <subcellularLocation>
        <location evidence="3">Cytoplasm</location>
    </subcellularLocation>
</comment>
<dbReference type="PRINTS" id="PR00773">
    <property type="entry name" value="GRPEPROTEIN"/>
</dbReference>
<dbReference type="NCBIfam" id="NF010738">
    <property type="entry name" value="PRK14140.1"/>
    <property type="match status" value="1"/>
</dbReference>
<dbReference type="Proteomes" id="UP000838102">
    <property type="component" value="Unassembled WGS sequence"/>
</dbReference>
<dbReference type="HAMAP" id="MF_01151">
    <property type="entry name" value="GrpE"/>
    <property type="match status" value="1"/>
</dbReference>
<keyword evidence="8" id="KW-1185">Reference proteome</keyword>
<protein>
    <recommendedName>
        <fullName evidence="3">Protein GrpE</fullName>
    </recommendedName>
    <alternativeName>
        <fullName evidence="3">HSP-70 cofactor</fullName>
    </alternativeName>
</protein>
<evidence type="ECO:0000256" key="2">
    <source>
        <dbReference type="ARBA" id="ARBA00023186"/>
    </source>
</evidence>
<dbReference type="SUPFAM" id="SSF58014">
    <property type="entry name" value="Coiled-coil domain of nucleotide exchange factor GrpE"/>
    <property type="match status" value="1"/>
</dbReference>
<feature type="coiled-coil region" evidence="5">
    <location>
        <begin position="43"/>
        <end position="77"/>
    </location>
</feature>
<dbReference type="InterPro" id="IPR013805">
    <property type="entry name" value="GrpE_CC"/>
</dbReference>
<evidence type="ECO:0000313" key="7">
    <source>
        <dbReference type="EMBL" id="CAH1855004.1"/>
    </source>
</evidence>
<dbReference type="PANTHER" id="PTHR21237">
    <property type="entry name" value="GRPE PROTEIN"/>
    <property type="match status" value="1"/>
</dbReference>
<evidence type="ECO:0000256" key="4">
    <source>
        <dbReference type="RuleBase" id="RU004478"/>
    </source>
</evidence>
<dbReference type="Gene3D" id="2.30.22.10">
    <property type="entry name" value="Head domain of nucleotide exchange factor GrpE"/>
    <property type="match status" value="1"/>
</dbReference>
<feature type="compositionally biased region" description="Polar residues" evidence="6">
    <location>
        <begin position="20"/>
        <end position="30"/>
    </location>
</feature>
<dbReference type="InterPro" id="IPR000740">
    <property type="entry name" value="GrpE"/>
</dbReference>
<keyword evidence="2 3" id="KW-0143">Chaperone</keyword>
<proteinExistence type="inferred from homology"/>
<organism evidence="7 8">
    <name type="scientific">Convivina praedatoris</name>
    <dbReference type="NCBI Taxonomy" id="2880963"/>
    <lineage>
        <taxon>Bacteria</taxon>
        <taxon>Bacillati</taxon>
        <taxon>Bacillota</taxon>
        <taxon>Bacilli</taxon>
        <taxon>Lactobacillales</taxon>
        <taxon>Lactobacillaceae</taxon>
        <taxon>Convivina</taxon>
    </lineage>
</organism>
<keyword evidence="3" id="KW-0963">Cytoplasm</keyword>
<reference evidence="7" key="1">
    <citation type="submission" date="2022-03" db="EMBL/GenBank/DDBJ databases">
        <authorList>
            <person name="Hettiarachchi G."/>
        </authorList>
    </citation>
    <scope>NUCLEOTIDE SEQUENCE</scope>
    <source>
        <strain evidence="7">LMG 32447</strain>
    </source>
</reference>
<dbReference type="Pfam" id="PF01025">
    <property type="entry name" value="GrpE"/>
    <property type="match status" value="1"/>
</dbReference>
<evidence type="ECO:0000256" key="3">
    <source>
        <dbReference type="HAMAP-Rule" id="MF_01151"/>
    </source>
</evidence>
<dbReference type="NCBIfam" id="NF010759">
    <property type="entry name" value="PRK14162.1"/>
    <property type="match status" value="1"/>
</dbReference>
<keyword evidence="3" id="KW-0346">Stress response</keyword>